<reference evidence="2 3" key="1">
    <citation type="submission" date="2015-07" db="EMBL/GenBank/DDBJ databases">
        <title>Genome sequencing of Kibdelosporangium phytohabitans.</title>
        <authorList>
            <person name="Qin S."/>
            <person name="Xing K."/>
        </authorList>
    </citation>
    <scope>NUCLEOTIDE SEQUENCE [LARGE SCALE GENOMIC DNA]</scope>
    <source>
        <strain evidence="2 3">KLBMP1111</strain>
    </source>
</reference>
<dbReference type="RefSeq" id="WP_054293975.1">
    <property type="nucleotide sequence ID" value="NZ_CP012752.1"/>
</dbReference>
<keyword evidence="3" id="KW-1185">Reference proteome</keyword>
<evidence type="ECO:0000313" key="3">
    <source>
        <dbReference type="Proteomes" id="UP000063699"/>
    </source>
</evidence>
<dbReference type="InterPro" id="IPR036844">
    <property type="entry name" value="Hint_dom_sf"/>
</dbReference>
<feature type="compositionally biased region" description="Basic and acidic residues" evidence="1">
    <location>
        <begin position="105"/>
        <end position="128"/>
    </location>
</feature>
<evidence type="ECO:0000313" key="2">
    <source>
        <dbReference type="EMBL" id="ALG12079.1"/>
    </source>
</evidence>
<dbReference type="EMBL" id="CP012752">
    <property type="protein sequence ID" value="ALG12079.1"/>
    <property type="molecule type" value="Genomic_DNA"/>
</dbReference>
<evidence type="ECO:0008006" key="4">
    <source>
        <dbReference type="Google" id="ProtNLM"/>
    </source>
</evidence>
<protein>
    <recommendedName>
        <fullName evidence="4">Hint domain-containing protein</fullName>
    </recommendedName>
</protein>
<gene>
    <name evidence="2" type="ORF">AOZ06_39080</name>
</gene>
<dbReference type="SUPFAM" id="SSF51294">
    <property type="entry name" value="Hedgehog/intein (Hint) domain"/>
    <property type="match status" value="1"/>
</dbReference>
<dbReference type="Gene3D" id="2.170.16.10">
    <property type="entry name" value="Hedgehog/Intein (Hint) domain"/>
    <property type="match status" value="1"/>
</dbReference>
<dbReference type="OrthoDB" id="3598147at2"/>
<name>A0A0N7F4Q4_9PSEU</name>
<dbReference type="Proteomes" id="UP000063699">
    <property type="component" value="Chromosome"/>
</dbReference>
<proteinExistence type="predicted"/>
<dbReference type="KEGG" id="kphy:AOZ06_39080"/>
<sequence>MLMADGSSKPIEQVKLGDVVLATDPATGRTEARAVTATWVHDNEFTRTESTGDTDGSAGSATATIEATDWHPFWVADGQECPRHQEHTKAPEPKGICPEVSPGEGESRSVQKDQSLEKKRPRGQHETTRSGGEGVGSD</sequence>
<organism evidence="2 3">
    <name type="scientific">Kibdelosporangium phytohabitans</name>
    <dbReference type="NCBI Taxonomy" id="860235"/>
    <lineage>
        <taxon>Bacteria</taxon>
        <taxon>Bacillati</taxon>
        <taxon>Actinomycetota</taxon>
        <taxon>Actinomycetes</taxon>
        <taxon>Pseudonocardiales</taxon>
        <taxon>Pseudonocardiaceae</taxon>
        <taxon>Kibdelosporangium</taxon>
    </lineage>
</organism>
<dbReference type="STRING" id="860235.AOZ06_39080"/>
<feature type="region of interest" description="Disordered" evidence="1">
    <location>
        <begin position="44"/>
        <end position="138"/>
    </location>
</feature>
<accession>A0A0N7F4Q4</accession>
<evidence type="ECO:0000256" key="1">
    <source>
        <dbReference type="SAM" id="MobiDB-lite"/>
    </source>
</evidence>
<feature type="compositionally biased region" description="Basic and acidic residues" evidence="1">
    <location>
        <begin position="80"/>
        <end position="92"/>
    </location>
</feature>
<dbReference type="AlphaFoldDB" id="A0A0N7F4Q4"/>
<feature type="compositionally biased region" description="Polar residues" evidence="1">
    <location>
        <begin position="48"/>
        <end position="65"/>
    </location>
</feature>